<dbReference type="eggNOG" id="COG0384">
    <property type="taxonomic scope" value="Bacteria"/>
</dbReference>
<reference evidence="4 5" key="1">
    <citation type="submission" date="2010-10" db="EMBL/GenBank/DDBJ databases">
        <authorList>
            <person name="Durkin A.S."/>
            <person name="Madupu R."/>
            <person name="Torralba M."/>
            <person name="Gillis M."/>
            <person name="Methe B."/>
            <person name="Sutton G."/>
            <person name="Nelson K.E."/>
        </authorList>
    </citation>
    <scope>NUCLEOTIDE SEQUENCE [LARGE SCALE GENOMIC DNA]</scope>
    <source>
        <strain evidence="4 5">F0396</strain>
    </source>
</reference>
<evidence type="ECO:0000256" key="2">
    <source>
        <dbReference type="ARBA" id="ARBA00023235"/>
    </source>
</evidence>
<dbReference type="AlphaFoldDB" id="E3CPH6"/>
<dbReference type="PIRSF" id="PIRSF016184">
    <property type="entry name" value="PhzC_PhzF"/>
    <property type="match status" value="1"/>
</dbReference>
<proteinExistence type="inferred from homology"/>
<dbReference type="SUPFAM" id="SSF54506">
    <property type="entry name" value="Diaminopimelate epimerase-like"/>
    <property type="match status" value="1"/>
</dbReference>
<dbReference type="PANTHER" id="PTHR13774:SF17">
    <property type="entry name" value="PHENAZINE BIOSYNTHESIS-LIKE DOMAIN-CONTAINING PROTEIN"/>
    <property type="match status" value="1"/>
</dbReference>
<evidence type="ECO:0000313" key="5">
    <source>
        <dbReference type="Proteomes" id="UP000004896"/>
    </source>
</evidence>
<evidence type="ECO:0000256" key="1">
    <source>
        <dbReference type="ARBA" id="ARBA00008270"/>
    </source>
</evidence>
<gene>
    <name evidence="4" type="ORF">HMPREF9192_1795</name>
</gene>
<dbReference type="GO" id="GO:0016853">
    <property type="term" value="F:isomerase activity"/>
    <property type="evidence" value="ECO:0007669"/>
    <property type="project" value="UniProtKB-KW"/>
</dbReference>
<dbReference type="Proteomes" id="UP000004896">
    <property type="component" value="Unassembled WGS sequence"/>
</dbReference>
<feature type="active site" evidence="3">
    <location>
        <position position="51"/>
    </location>
</feature>
<comment type="caution">
    <text evidence="4">The sequence shown here is derived from an EMBL/GenBank/DDBJ whole genome shotgun (WGS) entry which is preliminary data.</text>
</comment>
<dbReference type="Gene3D" id="3.10.310.10">
    <property type="entry name" value="Diaminopimelate Epimerase, Chain A, domain 1"/>
    <property type="match status" value="2"/>
</dbReference>
<evidence type="ECO:0000256" key="3">
    <source>
        <dbReference type="PIRSR" id="PIRSR016184-1"/>
    </source>
</evidence>
<dbReference type="Pfam" id="PF02567">
    <property type="entry name" value="PhzC-PhzF"/>
    <property type="match status" value="1"/>
</dbReference>
<comment type="similarity">
    <text evidence="1">Belongs to the PhzF family.</text>
</comment>
<organism evidence="4 5">
    <name type="scientific">Streptococcus vestibularis F0396</name>
    <dbReference type="NCBI Taxonomy" id="904306"/>
    <lineage>
        <taxon>Bacteria</taxon>
        <taxon>Bacillati</taxon>
        <taxon>Bacillota</taxon>
        <taxon>Bacilli</taxon>
        <taxon>Lactobacillales</taxon>
        <taxon>Streptococcaceae</taxon>
        <taxon>Streptococcus</taxon>
    </lineage>
</organism>
<evidence type="ECO:0000313" key="4">
    <source>
        <dbReference type="EMBL" id="EFQ59946.1"/>
    </source>
</evidence>
<sequence>MPISQYTIPQFIVDAFTDTVFKGNPAAVCLLDEWLSDTTLQNIAKENNLSETAFTVKDGDHYELRWFTPGGEIDLCGHATLATAFVLFQFIEEDAESLTFATQSGELLVSKKDDYYELNFPSYAMHQVVVTSEMEEAIGVRPLEAWLGRDLVCILPHENDVINASPDFDKVKALDGLLLNITARGSNYDTVTRSFAPKLSVKEDPVCGSGHCHVIPLWANKLAQAEFRAYQASERSGLLLCRIEGDRIYLAGKASLYSRGEIYIMD</sequence>
<dbReference type="OrthoDB" id="9788221at2"/>
<dbReference type="InterPro" id="IPR003719">
    <property type="entry name" value="Phenazine_PhzF-like"/>
</dbReference>
<protein>
    <submittedName>
        <fullName evidence="4">Phenazine biosynthesis protein, PhzF family</fullName>
    </submittedName>
</protein>
<keyword evidence="2" id="KW-0413">Isomerase</keyword>
<dbReference type="NCBIfam" id="TIGR00654">
    <property type="entry name" value="PhzF_family"/>
    <property type="match status" value="1"/>
</dbReference>
<dbReference type="EMBL" id="AEKO01000005">
    <property type="protein sequence ID" value="EFQ59946.1"/>
    <property type="molecule type" value="Genomic_DNA"/>
</dbReference>
<name>E3CPH6_STRVE</name>
<dbReference type="GO" id="GO:0005737">
    <property type="term" value="C:cytoplasm"/>
    <property type="evidence" value="ECO:0007669"/>
    <property type="project" value="TreeGrafter"/>
</dbReference>
<accession>E3CPH6</accession>
<dbReference type="PANTHER" id="PTHR13774">
    <property type="entry name" value="PHENAZINE BIOSYNTHESIS PROTEIN"/>
    <property type="match status" value="1"/>
</dbReference>